<accession>A0A068RZC6</accession>
<gene>
    <name evidence="1" type="ORF">LCOR_06623.1</name>
</gene>
<protein>
    <submittedName>
        <fullName evidence="1">Uncharacterized protein</fullName>
    </submittedName>
</protein>
<dbReference type="EMBL" id="CBTN010000030">
    <property type="protein sequence ID" value="CDH55483.1"/>
    <property type="molecule type" value="Genomic_DNA"/>
</dbReference>
<name>A0A068RZC6_9FUNG</name>
<dbReference type="OrthoDB" id="10479942at2759"/>
<reference evidence="1" key="1">
    <citation type="submission" date="2013-08" db="EMBL/GenBank/DDBJ databases">
        <title>Gene expansion shapes genome architecture in the human pathogen Lichtheimia corymbifera: an evolutionary genomics analysis in the ancient terrestrial Mucorales (Mucoromycotina).</title>
        <authorList>
            <person name="Schwartze V.U."/>
            <person name="Winter S."/>
            <person name="Shelest E."/>
            <person name="Marcet-Houben M."/>
            <person name="Horn F."/>
            <person name="Wehner S."/>
            <person name="Hoffmann K."/>
            <person name="Riege K."/>
            <person name="Sammeth M."/>
            <person name="Nowrousian M."/>
            <person name="Valiante V."/>
            <person name="Linde J."/>
            <person name="Jacobsen I.D."/>
            <person name="Marz M."/>
            <person name="Brakhage A.A."/>
            <person name="Gabaldon T."/>
            <person name="Bocker S."/>
            <person name="Voigt K."/>
        </authorList>
    </citation>
    <scope>NUCLEOTIDE SEQUENCE [LARGE SCALE GENOMIC DNA]</scope>
    <source>
        <strain evidence="1">FSU 9682</strain>
    </source>
</reference>
<keyword evidence="2" id="KW-1185">Reference proteome</keyword>
<organism evidence="1 2">
    <name type="scientific">Lichtheimia corymbifera JMRC:FSU:9682</name>
    <dbReference type="NCBI Taxonomy" id="1263082"/>
    <lineage>
        <taxon>Eukaryota</taxon>
        <taxon>Fungi</taxon>
        <taxon>Fungi incertae sedis</taxon>
        <taxon>Mucoromycota</taxon>
        <taxon>Mucoromycotina</taxon>
        <taxon>Mucoromycetes</taxon>
        <taxon>Mucorales</taxon>
        <taxon>Lichtheimiaceae</taxon>
        <taxon>Lichtheimia</taxon>
    </lineage>
</organism>
<dbReference type="AlphaFoldDB" id="A0A068RZC6"/>
<dbReference type="Proteomes" id="UP000027586">
    <property type="component" value="Unassembled WGS sequence"/>
</dbReference>
<sequence>MGGPSQKLDLLIKLMQRLLVVKGPAPSNYVTVTVVGANAQSKLKSLKMQVGKLGKPVAPHKLHFSVAKTRGTWTSEQVAHLAHVLRKYLLDSPAPAAIKTSFICDETAFINCVLGAQVLGVTPSDKESPAHKMIGQTTHVNDCPIPAHHLHPSTFLIRLDLTEQRSNKEISSNISSTF</sequence>
<proteinExistence type="predicted"/>
<evidence type="ECO:0000313" key="2">
    <source>
        <dbReference type="Proteomes" id="UP000027586"/>
    </source>
</evidence>
<comment type="caution">
    <text evidence="1">The sequence shown here is derived from an EMBL/GenBank/DDBJ whole genome shotgun (WGS) entry which is preliminary data.</text>
</comment>
<dbReference type="VEuPathDB" id="FungiDB:LCOR_06623.1"/>
<evidence type="ECO:0000313" key="1">
    <source>
        <dbReference type="EMBL" id="CDH55483.1"/>
    </source>
</evidence>